<dbReference type="InterPro" id="IPR050668">
    <property type="entry name" value="Cytochrome_b5"/>
</dbReference>
<dbReference type="Gene3D" id="3.10.120.10">
    <property type="entry name" value="Cytochrome b5-like heme/steroid binding domain"/>
    <property type="match status" value="1"/>
</dbReference>
<dbReference type="Pfam" id="PF00173">
    <property type="entry name" value="Cyt-b5"/>
    <property type="match status" value="1"/>
</dbReference>
<protein>
    <recommendedName>
        <fullName evidence="6">Cytochrome b5 heme-binding domain-containing protein</fullName>
    </recommendedName>
</protein>
<gene>
    <name evidence="7" type="ORF">CCMP2556_LOCUS6730</name>
</gene>
<dbReference type="SMART" id="SM01117">
    <property type="entry name" value="Cyt-b5"/>
    <property type="match status" value="1"/>
</dbReference>
<feature type="domain" description="Cytochrome b5 heme-binding" evidence="6">
    <location>
        <begin position="447"/>
        <end position="525"/>
    </location>
</feature>
<dbReference type="PROSITE" id="PS00191">
    <property type="entry name" value="CYTOCHROME_B5_1"/>
    <property type="match status" value="1"/>
</dbReference>
<evidence type="ECO:0000256" key="4">
    <source>
        <dbReference type="ARBA" id="ARBA00038168"/>
    </source>
</evidence>
<dbReference type="SUPFAM" id="SSF55856">
    <property type="entry name" value="Cytochrome b5-like heme/steroid binding domain"/>
    <property type="match status" value="1"/>
</dbReference>
<evidence type="ECO:0000259" key="6">
    <source>
        <dbReference type="PROSITE" id="PS50255"/>
    </source>
</evidence>
<dbReference type="Proteomes" id="UP001642484">
    <property type="component" value="Unassembled WGS sequence"/>
</dbReference>
<sequence>MCEIVDLESDDAILVSDEESEEEVTEVTPAAVLCVGIVEAGTERLLELLCRRHVSSVVDARVQPERSVAQLRRSCAARGLAFDWRPALSSRGSGAPAGDRAAAVLRLAAAAQGAGEKGWPCVLFAGEDWHRCPARQRLAEELGARHVELRHTSEKDKVPLAPVTAQVPALPRKRKRRPQGGELSGGSLLSINSIPGAEGETVFEDRCSGPRRKRLRSLAKVALAAAAAGLSVLAYRRLQEAFHRRKVLEQLERWTNRGPAKEPVVDCQVPVEYGADAEDVEYDVVEVPVGLAFECERLRHQLREKFLCDDLKLIEELSSYFEKSSENDEALLELPWIDLAALAQLTYWYDRRPRGDEVELPKEERPRDAKYGRWTKKISREKVIYSSVGLKSRVRTRGHLGAKVFRRPAGVDVTRLSTLQRAASLCGHDQLLELVETTMESLRPRNVARIPWSEVERHSSKDDLWLLIDGKVYDVTSFLSLHPGGGQLVVDAAAQDSTSLFEKTHGEGLRYSLRLLNQFFIGVCENPAEAKVADEEHPSPEFLQTLRSITGALHTFDEAKATGEAQGILR</sequence>
<evidence type="ECO:0000256" key="5">
    <source>
        <dbReference type="SAM" id="MobiDB-lite"/>
    </source>
</evidence>
<keyword evidence="8" id="KW-1185">Reference proteome</keyword>
<comment type="similarity">
    <text evidence="4">Belongs to the cytochrome b5 family.</text>
</comment>
<reference evidence="7 8" key="1">
    <citation type="submission" date="2024-02" db="EMBL/GenBank/DDBJ databases">
        <authorList>
            <person name="Chen Y."/>
            <person name="Shah S."/>
            <person name="Dougan E. K."/>
            <person name="Thang M."/>
            <person name="Chan C."/>
        </authorList>
    </citation>
    <scope>NUCLEOTIDE SEQUENCE [LARGE SCALE GENOMIC DNA]</scope>
</reference>
<evidence type="ECO:0000313" key="8">
    <source>
        <dbReference type="Proteomes" id="UP001642484"/>
    </source>
</evidence>
<evidence type="ECO:0000256" key="2">
    <source>
        <dbReference type="ARBA" id="ARBA00022723"/>
    </source>
</evidence>
<feature type="region of interest" description="Disordered" evidence="5">
    <location>
        <begin position="153"/>
        <end position="192"/>
    </location>
</feature>
<evidence type="ECO:0000256" key="1">
    <source>
        <dbReference type="ARBA" id="ARBA00022617"/>
    </source>
</evidence>
<dbReference type="InterPro" id="IPR001199">
    <property type="entry name" value="Cyt_B5-like_heme/steroid-bd"/>
</dbReference>
<organism evidence="7 8">
    <name type="scientific">Durusdinium trenchii</name>
    <dbReference type="NCBI Taxonomy" id="1381693"/>
    <lineage>
        <taxon>Eukaryota</taxon>
        <taxon>Sar</taxon>
        <taxon>Alveolata</taxon>
        <taxon>Dinophyceae</taxon>
        <taxon>Suessiales</taxon>
        <taxon>Symbiodiniaceae</taxon>
        <taxon>Durusdinium</taxon>
    </lineage>
</organism>
<dbReference type="PROSITE" id="PS50255">
    <property type="entry name" value="CYTOCHROME_B5_2"/>
    <property type="match status" value="1"/>
</dbReference>
<keyword evidence="3" id="KW-0408">Iron</keyword>
<dbReference type="InterPro" id="IPR036400">
    <property type="entry name" value="Cyt_B5-like_heme/steroid_sf"/>
</dbReference>
<keyword evidence="2" id="KW-0479">Metal-binding</keyword>
<evidence type="ECO:0000256" key="3">
    <source>
        <dbReference type="ARBA" id="ARBA00023004"/>
    </source>
</evidence>
<dbReference type="PANTHER" id="PTHR19359">
    <property type="entry name" value="CYTOCHROME B5"/>
    <property type="match status" value="1"/>
</dbReference>
<dbReference type="EMBL" id="CAXAMN010002936">
    <property type="protein sequence ID" value="CAK9002139.1"/>
    <property type="molecule type" value="Genomic_DNA"/>
</dbReference>
<dbReference type="InterPro" id="IPR018506">
    <property type="entry name" value="Cyt_B5_heme-BS"/>
</dbReference>
<evidence type="ECO:0000313" key="7">
    <source>
        <dbReference type="EMBL" id="CAK9002139.1"/>
    </source>
</evidence>
<comment type="caution">
    <text evidence="7">The sequence shown here is derived from an EMBL/GenBank/DDBJ whole genome shotgun (WGS) entry which is preliminary data.</text>
</comment>
<name>A0ABP0IL39_9DINO</name>
<keyword evidence="1" id="KW-0349">Heme</keyword>
<proteinExistence type="inferred from homology"/>
<accession>A0ABP0IL39</accession>